<proteinExistence type="predicted"/>
<keyword evidence="2" id="KW-0238">DNA-binding</keyword>
<keyword evidence="1" id="KW-0805">Transcription regulation</keyword>
<dbReference type="STRING" id="688.A6E04_04160"/>
<dbReference type="PANTHER" id="PTHR47894">
    <property type="entry name" value="HTH-TYPE TRANSCRIPTIONAL REGULATOR GADX"/>
    <property type="match status" value="1"/>
</dbReference>
<accession>A0A1B9P3Q7</accession>
<keyword evidence="3" id="KW-0804">Transcription</keyword>
<dbReference type="SUPFAM" id="SSF46689">
    <property type="entry name" value="Homeodomain-like"/>
    <property type="match status" value="1"/>
</dbReference>
<dbReference type="InterPro" id="IPR009057">
    <property type="entry name" value="Homeodomain-like_sf"/>
</dbReference>
<comment type="caution">
    <text evidence="5">The sequence shown here is derived from an EMBL/GenBank/DDBJ whole genome shotgun (WGS) entry which is preliminary data.</text>
</comment>
<gene>
    <name evidence="5" type="ORF">A6E04_04160</name>
</gene>
<protein>
    <submittedName>
        <fullName evidence="5">AraC family transcriptional regulator</fullName>
    </submittedName>
</protein>
<sequence length="335" mass="37795">MFLVRSGALDGYEKLVQRLGRNPIHIMSEVGLSTALLRDPNMYLSYSKVSELLEITASHCDEPLFGLLLSEAQSNLTIGDLGLTATQQLTIFDAIVHITKYLYLHADGININTIRSGLKATVIIDFSFDGIRGNNQLTQLSVGLIYNNLRYLTGNHESNFYLSLKQIKPEIQHENMLGHFKEGIQFSAVHDAVTFSSEWLDKSPHFEQYQIRECLQKNIQELKKHYPSDLRYQVSMVIKSLLSSSECSLELVANALNIHPRSLQNQLKSESLTYGGILQSIRKEIAIEQLCDPSCSITELALSLGYAEVSIFSRNFKQWFGVSPKEYKSNAVNKK</sequence>
<dbReference type="SMART" id="SM00342">
    <property type="entry name" value="HTH_ARAC"/>
    <property type="match status" value="1"/>
</dbReference>
<evidence type="ECO:0000313" key="6">
    <source>
        <dbReference type="Proteomes" id="UP000093523"/>
    </source>
</evidence>
<dbReference type="GO" id="GO:0000976">
    <property type="term" value="F:transcription cis-regulatory region binding"/>
    <property type="evidence" value="ECO:0007669"/>
    <property type="project" value="TreeGrafter"/>
</dbReference>
<evidence type="ECO:0000256" key="3">
    <source>
        <dbReference type="ARBA" id="ARBA00023163"/>
    </source>
</evidence>
<dbReference type="PRINTS" id="PR00032">
    <property type="entry name" value="HTHARAC"/>
</dbReference>
<evidence type="ECO:0000259" key="4">
    <source>
        <dbReference type="PROSITE" id="PS01124"/>
    </source>
</evidence>
<dbReference type="GO" id="GO:0003700">
    <property type="term" value="F:DNA-binding transcription factor activity"/>
    <property type="evidence" value="ECO:0007669"/>
    <property type="project" value="InterPro"/>
</dbReference>
<organism evidence="5 6">
    <name type="scientific">Aliivibrio logei</name>
    <name type="common">Vibrio logei</name>
    <dbReference type="NCBI Taxonomy" id="688"/>
    <lineage>
        <taxon>Bacteria</taxon>
        <taxon>Pseudomonadati</taxon>
        <taxon>Pseudomonadota</taxon>
        <taxon>Gammaproteobacteria</taxon>
        <taxon>Vibrionales</taxon>
        <taxon>Vibrionaceae</taxon>
        <taxon>Aliivibrio</taxon>
    </lineage>
</organism>
<dbReference type="InterPro" id="IPR018060">
    <property type="entry name" value="HTH_AraC"/>
</dbReference>
<dbReference type="Proteomes" id="UP000093523">
    <property type="component" value="Unassembled WGS sequence"/>
</dbReference>
<dbReference type="Pfam" id="PF12833">
    <property type="entry name" value="HTH_18"/>
    <property type="match status" value="1"/>
</dbReference>
<dbReference type="OrthoDB" id="6396588at2"/>
<reference evidence="5 6" key="1">
    <citation type="submission" date="2016-06" db="EMBL/GenBank/DDBJ databases">
        <authorList>
            <person name="Kjaerup R.B."/>
            <person name="Dalgaard T.S."/>
            <person name="Juul-Madsen H.R."/>
        </authorList>
    </citation>
    <scope>NUCLEOTIDE SEQUENCE [LARGE SCALE GENOMIC DNA]</scope>
    <source>
        <strain evidence="5 6">1S159</strain>
    </source>
</reference>
<dbReference type="Pfam" id="PF12625">
    <property type="entry name" value="Arabinose_bd"/>
    <property type="match status" value="1"/>
</dbReference>
<dbReference type="PANTHER" id="PTHR47894:SF4">
    <property type="entry name" value="HTH-TYPE TRANSCRIPTIONAL REGULATOR GADX"/>
    <property type="match status" value="1"/>
</dbReference>
<feature type="domain" description="HTH araC/xylS-type" evidence="4">
    <location>
        <begin position="232"/>
        <end position="330"/>
    </location>
</feature>
<evidence type="ECO:0000256" key="2">
    <source>
        <dbReference type="ARBA" id="ARBA00023125"/>
    </source>
</evidence>
<dbReference type="GO" id="GO:0005829">
    <property type="term" value="C:cytosol"/>
    <property type="evidence" value="ECO:0007669"/>
    <property type="project" value="TreeGrafter"/>
</dbReference>
<dbReference type="AlphaFoldDB" id="A0A1B9P3Q7"/>
<dbReference type="EMBL" id="MAJU01000004">
    <property type="protein sequence ID" value="OCH23104.1"/>
    <property type="molecule type" value="Genomic_DNA"/>
</dbReference>
<dbReference type="InterPro" id="IPR020449">
    <property type="entry name" value="Tscrpt_reg_AraC-type_HTH"/>
</dbReference>
<dbReference type="Gene3D" id="1.10.10.60">
    <property type="entry name" value="Homeodomain-like"/>
    <property type="match status" value="1"/>
</dbReference>
<dbReference type="RefSeq" id="WP_017021919.1">
    <property type="nucleotide sequence ID" value="NZ_CAWMPN010000004.1"/>
</dbReference>
<name>A0A1B9P3Q7_ALILO</name>
<evidence type="ECO:0000256" key="1">
    <source>
        <dbReference type="ARBA" id="ARBA00023015"/>
    </source>
</evidence>
<dbReference type="InterPro" id="IPR032687">
    <property type="entry name" value="AraC-type_N"/>
</dbReference>
<dbReference type="PROSITE" id="PS01124">
    <property type="entry name" value="HTH_ARAC_FAMILY_2"/>
    <property type="match status" value="1"/>
</dbReference>
<evidence type="ECO:0000313" key="5">
    <source>
        <dbReference type="EMBL" id="OCH23104.1"/>
    </source>
</evidence>